<dbReference type="CDD" id="cd09276">
    <property type="entry name" value="Rnase_HI_RT_non_LTR"/>
    <property type="match status" value="1"/>
</dbReference>
<gene>
    <name evidence="2" type="ORF">LAZ67_22000008</name>
</gene>
<dbReference type="SUPFAM" id="SSF53098">
    <property type="entry name" value="Ribonuclease H-like"/>
    <property type="match status" value="1"/>
</dbReference>
<dbReference type="InterPro" id="IPR002156">
    <property type="entry name" value="RNaseH_domain"/>
</dbReference>
<protein>
    <recommendedName>
        <fullName evidence="1">RNase H type-1 domain-containing protein</fullName>
    </recommendedName>
</protein>
<dbReference type="Gene3D" id="3.30.420.10">
    <property type="entry name" value="Ribonuclease H-like superfamily/Ribonuclease H"/>
    <property type="match status" value="1"/>
</dbReference>
<accession>A0ABY6LMX2</accession>
<keyword evidence="3" id="KW-1185">Reference proteome</keyword>
<evidence type="ECO:0000259" key="1">
    <source>
        <dbReference type="PROSITE" id="PS50879"/>
    </source>
</evidence>
<dbReference type="EMBL" id="CP092884">
    <property type="protein sequence ID" value="UYV82570.1"/>
    <property type="molecule type" value="Genomic_DNA"/>
</dbReference>
<feature type="domain" description="RNase H type-1" evidence="1">
    <location>
        <begin position="138"/>
        <end position="272"/>
    </location>
</feature>
<reference evidence="2 3" key="1">
    <citation type="submission" date="2022-03" db="EMBL/GenBank/DDBJ databases">
        <title>A chromosomal length assembly of Cordylochernes scorpioides.</title>
        <authorList>
            <person name="Zeh D."/>
            <person name="Zeh J."/>
        </authorList>
    </citation>
    <scope>NUCLEOTIDE SEQUENCE [LARGE SCALE GENOMIC DNA]</scope>
    <source>
        <strain evidence="2">IN4F17</strain>
        <tissue evidence="2">Whole Body</tissue>
    </source>
</reference>
<sequence length="294" mass="32423">MFSGSFVNYPWGSLHKFIKKGSQNPNPLSSTSFEKNLLSHSVPKYLNSILNTFSNPPPDTRPAHFHYSTPCHHPISHPDPPFTSVESRIACSSLKPRKAPGSDHIPGKFAKLNTPPPPYSYPQPHLLRDLSHLPIPESTPDISYYTDGSKTSSGVGSGIFRMSSLPSTPCLESSLSLSKHCTVFQAESFALLTALKDIRTMDHNLSIGIFSDCLSLLCTLSRHRCLHPIVHKCQILLYDLLPTRKITLHWVRGHSGIEGNCRADALAKIGAATNLTNPKYKLASKKTKINFLSS</sequence>
<name>A0ABY6LMX2_9ARAC</name>
<proteinExistence type="predicted"/>
<dbReference type="Proteomes" id="UP001235939">
    <property type="component" value="Chromosome 22"/>
</dbReference>
<dbReference type="InterPro" id="IPR012337">
    <property type="entry name" value="RNaseH-like_sf"/>
</dbReference>
<dbReference type="InterPro" id="IPR036397">
    <property type="entry name" value="RNaseH_sf"/>
</dbReference>
<evidence type="ECO:0000313" key="2">
    <source>
        <dbReference type="EMBL" id="UYV82570.1"/>
    </source>
</evidence>
<dbReference type="PROSITE" id="PS50879">
    <property type="entry name" value="RNASE_H_1"/>
    <property type="match status" value="1"/>
</dbReference>
<dbReference type="Pfam" id="PF00075">
    <property type="entry name" value="RNase_H"/>
    <property type="match status" value="1"/>
</dbReference>
<evidence type="ECO:0000313" key="3">
    <source>
        <dbReference type="Proteomes" id="UP001235939"/>
    </source>
</evidence>
<organism evidence="2 3">
    <name type="scientific">Cordylochernes scorpioides</name>
    <dbReference type="NCBI Taxonomy" id="51811"/>
    <lineage>
        <taxon>Eukaryota</taxon>
        <taxon>Metazoa</taxon>
        <taxon>Ecdysozoa</taxon>
        <taxon>Arthropoda</taxon>
        <taxon>Chelicerata</taxon>
        <taxon>Arachnida</taxon>
        <taxon>Pseudoscorpiones</taxon>
        <taxon>Cheliferoidea</taxon>
        <taxon>Chernetidae</taxon>
        <taxon>Cordylochernes</taxon>
    </lineage>
</organism>